<feature type="region of interest" description="Disordered" evidence="1">
    <location>
        <begin position="87"/>
        <end position="178"/>
    </location>
</feature>
<protein>
    <submittedName>
        <fullName evidence="2">Uncharacterized protein</fullName>
    </submittedName>
</protein>
<sequence length="178" mass="19899">MYGDDSPEVQALRAEYDRSLAVFNAKVDAITNEFEADVREAEQEQARRDAENEELRQYYEGLNAEKAAEKAGTKDAWGARPQVDVHYSFEGEELQDDTPTPPAGMVAPVPRKERRVEQVPEPALSADGHFLSFDPVDDESGRPTPEPARAPRQAARPQQRQAAPVDDDEDFSAQSWVE</sequence>
<dbReference type="Proteomes" id="UP000294257">
    <property type="component" value="Unassembled WGS sequence"/>
</dbReference>
<evidence type="ECO:0000313" key="2">
    <source>
        <dbReference type="EMBL" id="RZS37120.1"/>
    </source>
</evidence>
<evidence type="ECO:0000256" key="1">
    <source>
        <dbReference type="SAM" id="MobiDB-lite"/>
    </source>
</evidence>
<name>A0A4Q7KMH5_9PSEU</name>
<dbReference type="EMBL" id="SGWQ01000006">
    <property type="protein sequence ID" value="RZS37120.1"/>
    <property type="molecule type" value="Genomic_DNA"/>
</dbReference>
<keyword evidence="3" id="KW-1185">Reference proteome</keyword>
<organism evidence="2 3">
    <name type="scientific">Herbihabitans rhizosphaerae</name>
    <dbReference type="NCBI Taxonomy" id="1872711"/>
    <lineage>
        <taxon>Bacteria</taxon>
        <taxon>Bacillati</taxon>
        <taxon>Actinomycetota</taxon>
        <taxon>Actinomycetes</taxon>
        <taxon>Pseudonocardiales</taxon>
        <taxon>Pseudonocardiaceae</taxon>
        <taxon>Herbihabitans</taxon>
    </lineage>
</organism>
<comment type="caution">
    <text evidence="2">The sequence shown here is derived from an EMBL/GenBank/DDBJ whole genome shotgun (WGS) entry which is preliminary data.</text>
</comment>
<dbReference type="RefSeq" id="WP_130345705.1">
    <property type="nucleotide sequence ID" value="NZ_SGWQ01000006.1"/>
</dbReference>
<feature type="compositionally biased region" description="Low complexity" evidence="1">
    <location>
        <begin position="150"/>
        <end position="164"/>
    </location>
</feature>
<proteinExistence type="predicted"/>
<reference evidence="2 3" key="1">
    <citation type="submission" date="2019-02" db="EMBL/GenBank/DDBJ databases">
        <title>Genomic Encyclopedia of Type Strains, Phase IV (KMG-IV): sequencing the most valuable type-strain genomes for metagenomic binning, comparative biology and taxonomic classification.</title>
        <authorList>
            <person name="Goeker M."/>
        </authorList>
    </citation>
    <scope>NUCLEOTIDE SEQUENCE [LARGE SCALE GENOMIC DNA]</scope>
    <source>
        <strain evidence="2 3">DSM 101727</strain>
    </source>
</reference>
<accession>A0A4Q7KMH5</accession>
<evidence type="ECO:0000313" key="3">
    <source>
        <dbReference type="Proteomes" id="UP000294257"/>
    </source>
</evidence>
<dbReference type="AlphaFoldDB" id="A0A4Q7KMH5"/>
<gene>
    <name evidence="2" type="ORF">EV193_106358</name>
</gene>